<proteinExistence type="predicted"/>
<organism evidence="2">
    <name type="scientific">Terrestrivirus sp</name>
    <dbReference type="NCBI Taxonomy" id="2487775"/>
    <lineage>
        <taxon>Viruses</taxon>
        <taxon>Varidnaviria</taxon>
        <taxon>Bamfordvirae</taxon>
        <taxon>Nucleocytoviricota</taxon>
        <taxon>Megaviricetes</taxon>
        <taxon>Imitervirales</taxon>
        <taxon>Mimiviridae</taxon>
        <taxon>Klosneuvirinae</taxon>
    </lineage>
</organism>
<evidence type="ECO:0000313" key="2">
    <source>
        <dbReference type="EMBL" id="AYV75288.1"/>
    </source>
</evidence>
<keyword evidence="1" id="KW-0175">Coiled coil</keyword>
<sequence length="157" mass="18579">MQKSHLKNLKRKVDQEFNEISEKKKRVDLDLEKFTEIKKQLDELFVKNEEELKSEEKDVVITSVPYEKDCDRYACGCTSGYYTGFLGALFSHKSENLNLVTEINDYLNMIAEVKYNRLCKKVYKDDPKGEKYSRFGILHQYDIVFTFEKNDKFTESV</sequence>
<accession>A0A3G4ZKC4</accession>
<name>A0A3G4ZKC4_9VIRU</name>
<dbReference type="EMBL" id="MK071979">
    <property type="protein sequence ID" value="AYV75288.1"/>
    <property type="molecule type" value="Genomic_DNA"/>
</dbReference>
<reference evidence="2" key="1">
    <citation type="submission" date="2018-10" db="EMBL/GenBank/DDBJ databases">
        <title>Hidden diversity of soil giant viruses.</title>
        <authorList>
            <person name="Schulz F."/>
            <person name="Alteio L."/>
            <person name="Goudeau D."/>
            <person name="Ryan E.M."/>
            <person name="Malmstrom R.R."/>
            <person name="Blanchard J."/>
            <person name="Woyke T."/>
        </authorList>
    </citation>
    <scope>NUCLEOTIDE SEQUENCE</scope>
    <source>
        <strain evidence="2">TEV1</strain>
    </source>
</reference>
<protein>
    <submittedName>
        <fullName evidence="2">Uncharacterized protein</fullName>
    </submittedName>
</protein>
<feature type="coiled-coil region" evidence="1">
    <location>
        <begin position="6"/>
        <end position="58"/>
    </location>
</feature>
<evidence type="ECO:0000256" key="1">
    <source>
        <dbReference type="SAM" id="Coils"/>
    </source>
</evidence>
<gene>
    <name evidence="2" type="ORF">Terrestrivirus1_162</name>
</gene>